<sequence>MKFKKLFASLSPTKGQKEMAMAFVPTAAYFGLASLLTLVYFSDWRLITNYIPLYNTKYPKEPAK</sequence>
<dbReference type="CTD" id="12797919"/>
<dbReference type="InterPro" id="IPR015089">
    <property type="entry name" value="UQCR"/>
</dbReference>
<dbReference type="GeneID" id="117568513"/>
<dbReference type="Gene3D" id="1.20.5.220">
    <property type="match status" value="1"/>
</dbReference>
<dbReference type="SUPFAM" id="SSF81518">
    <property type="entry name" value="Subunit XI (6.4 kDa protein) of cytochrome bc1 complex (Ubiquinol-cytochrome c reductase)"/>
    <property type="match status" value="1"/>
</dbReference>
<keyword evidence="1" id="KW-1133">Transmembrane helix</keyword>
<evidence type="ECO:0000313" key="3">
    <source>
        <dbReference type="RefSeq" id="XP_034105106.1"/>
    </source>
</evidence>
<dbReference type="GO" id="GO:0005743">
    <property type="term" value="C:mitochondrial inner membrane"/>
    <property type="evidence" value="ECO:0007669"/>
    <property type="project" value="TreeGrafter"/>
</dbReference>
<dbReference type="AlphaFoldDB" id="A0A6P8WN33"/>
<evidence type="ECO:0000256" key="1">
    <source>
        <dbReference type="SAM" id="Phobius"/>
    </source>
</evidence>
<organism evidence="2 3">
    <name type="scientific">Drosophila albomicans</name>
    <name type="common">Fruit fly</name>
    <dbReference type="NCBI Taxonomy" id="7291"/>
    <lineage>
        <taxon>Eukaryota</taxon>
        <taxon>Metazoa</taxon>
        <taxon>Ecdysozoa</taxon>
        <taxon>Arthropoda</taxon>
        <taxon>Hexapoda</taxon>
        <taxon>Insecta</taxon>
        <taxon>Pterygota</taxon>
        <taxon>Neoptera</taxon>
        <taxon>Endopterygota</taxon>
        <taxon>Diptera</taxon>
        <taxon>Brachycera</taxon>
        <taxon>Muscomorpha</taxon>
        <taxon>Ephydroidea</taxon>
        <taxon>Drosophilidae</taxon>
        <taxon>Drosophila</taxon>
    </lineage>
</organism>
<dbReference type="InterPro" id="IPR029027">
    <property type="entry name" value="Single_a-helix_sf"/>
</dbReference>
<keyword evidence="1" id="KW-0472">Membrane</keyword>
<keyword evidence="1" id="KW-0812">Transmembrane</keyword>
<dbReference type="RefSeq" id="XP_034105106.1">
    <property type="nucleotide sequence ID" value="XM_034249215.2"/>
</dbReference>
<gene>
    <name evidence="3" type="primary">LOC117568513</name>
</gene>
<name>A0A6P8WN33_DROAB</name>
<dbReference type="OrthoDB" id="15743at2759"/>
<dbReference type="PANTHER" id="PTHR15420:SF2">
    <property type="entry name" value="CYTOCHROME B-C1 COMPLEX SUBUNIT 10"/>
    <property type="match status" value="1"/>
</dbReference>
<reference evidence="3" key="1">
    <citation type="submission" date="2025-08" db="UniProtKB">
        <authorList>
            <consortium name="RefSeq"/>
        </authorList>
    </citation>
    <scope>IDENTIFICATION</scope>
    <source>
        <strain evidence="3">15112-1751.03</strain>
        <tissue evidence="3">Whole Adult</tissue>
    </source>
</reference>
<evidence type="ECO:0000313" key="2">
    <source>
        <dbReference type="Proteomes" id="UP000515160"/>
    </source>
</evidence>
<feature type="transmembrane region" description="Helical" evidence="1">
    <location>
        <begin position="20"/>
        <end position="41"/>
    </location>
</feature>
<dbReference type="GO" id="GO:0006122">
    <property type="term" value="P:mitochondrial electron transport, ubiquinol to cytochrome c"/>
    <property type="evidence" value="ECO:0007669"/>
    <property type="project" value="InterPro"/>
</dbReference>
<dbReference type="Pfam" id="PF08997">
    <property type="entry name" value="UCR_6-4kD"/>
    <property type="match status" value="1"/>
</dbReference>
<protein>
    <submittedName>
        <fullName evidence="3">Cytochrome b-c1 complex subunit 10</fullName>
    </submittedName>
</protein>
<dbReference type="Proteomes" id="UP000515160">
    <property type="component" value="Chromosome 3"/>
</dbReference>
<accession>A0A6P8WN33</accession>
<keyword evidence="2" id="KW-1185">Reference proteome</keyword>
<dbReference type="PANTHER" id="PTHR15420">
    <property type="entry name" value="UBIQUINOL-CYTOCHROME C REDUCTASE COMPLEX 6.4 KD PROTEIN"/>
    <property type="match status" value="1"/>
</dbReference>
<proteinExistence type="predicted"/>